<dbReference type="Pfam" id="PF07705">
    <property type="entry name" value="CARDB"/>
    <property type="match status" value="1"/>
</dbReference>
<dbReference type="AlphaFoldDB" id="A0A934VHD8"/>
<feature type="transmembrane region" description="Helical" evidence="1">
    <location>
        <begin position="889"/>
        <end position="908"/>
    </location>
</feature>
<dbReference type="SUPFAM" id="SSF52317">
    <property type="entry name" value="Class I glutamine amidotransferase-like"/>
    <property type="match status" value="1"/>
</dbReference>
<keyword evidence="4" id="KW-1185">Reference proteome</keyword>
<dbReference type="InterPro" id="IPR011658">
    <property type="entry name" value="PA14_dom"/>
</dbReference>
<proteinExistence type="predicted"/>
<dbReference type="Proteomes" id="UP000658278">
    <property type="component" value="Unassembled WGS sequence"/>
</dbReference>
<dbReference type="Pfam" id="PF07584">
    <property type="entry name" value="BatA"/>
    <property type="match status" value="1"/>
</dbReference>
<dbReference type="PANTHER" id="PTHR37464">
    <property type="entry name" value="BLL2463 PROTEIN"/>
    <property type="match status" value="1"/>
</dbReference>
<dbReference type="SUPFAM" id="SSF53300">
    <property type="entry name" value="vWA-like"/>
    <property type="match status" value="1"/>
</dbReference>
<protein>
    <submittedName>
        <fullName evidence="3">BatA domain-containing protein</fullName>
    </submittedName>
</protein>
<dbReference type="InterPro" id="IPR011635">
    <property type="entry name" value="CARDB"/>
</dbReference>
<evidence type="ECO:0000313" key="3">
    <source>
        <dbReference type="EMBL" id="MBK1828961.1"/>
    </source>
</evidence>
<dbReference type="InterPro" id="IPR036465">
    <property type="entry name" value="vWFA_dom_sf"/>
</dbReference>
<dbReference type="Gene3D" id="3.40.50.410">
    <property type="entry name" value="von Willebrand factor, type A domain"/>
    <property type="match status" value="1"/>
</dbReference>
<dbReference type="Gene3D" id="3.90.182.10">
    <property type="entry name" value="Toxin - Anthrax Protective Antigen,domain 1"/>
    <property type="match status" value="1"/>
</dbReference>
<keyword evidence="1" id="KW-0472">Membrane</keyword>
<feature type="transmembrane region" description="Helical" evidence="1">
    <location>
        <begin position="84"/>
        <end position="106"/>
    </location>
</feature>
<feature type="transmembrane region" description="Helical" evidence="1">
    <location>
        <begin position="56"/>
        <end position="78"/>
    </location>
</feature>
<dbReference type="EMBL" id="JAENII010000022">
    <property type="protein sequence ID" value="MBK1828961.1"/>
    <property type="molecule type" value="Genomic_DNA"/>
</dbReference>
<gene>
    <name evidence="3" type="ORF">JIN81_18140</name>
</gene>
<dbReference type="NCBIfam" id="TIGR02226">
    <property type="entry name" value="two_anch"/>
    <property type="match status" value="1"/>
</dbReference>
<dbReference type="InterPro" id="IPR024163">
    <property type="entry name" value="Aerotolerance_reg_N"/>
</dbReference>
<dbReference type="PROSITE" id="PS51820">
    <property type="entry name" value="PA14"/>
    <property type="match status" value="1"/>
</dbReference>
<name>A0A934VHD8_9BACT</name>
<reference evidence="3" key="1">
    <citation type="submission" date="2021-01" db="EMBL/GenBank/DDBJ databases">
        <title>Modified the classification status of verrucomicrobia.</title>
        <authorList>
            <person name="Feng X."/>
        </authorList>
    </citation>
    <scope>NUCLEOTIDE SEQUENCE</scope>
    <source>
        <strain evidence="3">KCTC 22201</strain>
    </source>
</reference>
<dbReference type="Gene3D" id="3.40.50.880">
    <property type="match status" value="1"/>
</dbReference>
<dbReference type="InterPro" id="IPR002035">
    <property type="entry name" value="VWF_A"/>
</dbReference>
<dbReference type="Pfam" id="PF13519">
    <property type="entry name" value="VWA_2"/>
    <property type="match status" value="1"/>
</dbReference>
<feature type="transmembrane region" description="Helical" evidence="1">
    <location>
        <begin position="113"/>
        <end position="132"/>
    </location>
</feature>
<evidence type="ECO:0000313" key="4">
    <source>
        <dbReference type="Proteomes" id="UP000658278"/>
    </source>
</evidence>
<sequence>MLFLSPWMLLGLAGISIPVLIHLVRKQAAKPVDWGAMRFLFDTVAIRRRKMEWEDLLLMAARCLLLALVALAVARPFVPPDSRIPWMFVLPAGLLGVALVAGSFVVSSGKWRWMIRLGGLLLLLGAAGLVWFEEVLNLKRFEATGRRDVALVIDASSSMELRRDGQTVFERAIEEARDLVRDAPRGTAFTVVLGGPAPVAVSATPLTHRADVLGLLDGLKPVGGTFRAHEALGVATLGLADGTNAAKEIVVFTDAQRHGWRLENPGAWESLEGAWEALPTEPKLLLRNLGGPSPFRNLMLGGMEFSREVVGTDRAVAIRVPIENTGSEAVTAGEVILEVDGKKVDGQPVGLLVAGQVETVEFRHRFRQSGPAVVTARMAVDDDLPGDDRVERVAVVRRSLSVLLVDGNPSGDFLDRATGYMALALAPKQMGGGVDGVDLMDPEVIPVSRLKAADLEGRDVVVLADVPRLPAGLAGELSRRVLDGAGLVIVAGPRCEPDFYNAWDGGGGAVVPVPLGDEKVSADGVSPASATFVHESLELFRTRSDLEDGLVRRWRSTGDPVEGAARGASLANGDTWVASRSYGRGRSLLVACALDARSGNLPARRSFVPLVHEWVTWAAGDEVDLNLDSAWSPRVAVGESRGGLRASYVKAKGKQVAVERVDPAIDFDWGDQSPARNLPRDQFSVEWRGRLVAPVTGTYRFEVEVDDDFEMVLGDAGRKRVSLGRHGLGEFKLEAGEPVPFSARYREESGEAFVRLFWIPPGGVRSLVPGTAFLPESSGEMSTLGVVDPQGVPRAAHLEQSGRGSALVIQGAAMPGIYRVDVGELGARWLPDWEGGSLPVAVEASPDESRFEAMTDDDLSLVSGRIDLVRVGSVDDVRAVWEGRGFGRGIWRLLALAGLVLFLLESVLSRWVSRSRRTAEDVHVEFGETTVWGGGHR</sequence>
<evidence type="ECO:0000259" key="2">
    <source>
        <dbReference type="PROSITE" id="PS51820"/>
    </source>
</evidence>
<dbReference type="CDD" id="cd00198">
    <property type="entry name" value="vWFA"/>
    <property type="match status" value="1"/>
</dbReference>
<feature type="domain" description="PA14" evidence="2">
    <location>
        <begin position="639"/>
        <end position="772"/>
    </location>
</feature>
<dbReference type="Pfam" id="PF07691">
    <property type="entry name" value="PA14"/>
    <property type="match status" value="1"/>
</dbReference>
<keyword evidence="1" id="KW-1133">Transmembrane helix</keyword>
<evidence type="ECO:0000256" key="1">
    <source>
        <dbReference type="SAM" id="Phobius"/>
    </source>
</evidence>
<dbReference type="InterPro" id="IPR037524">
    <property type="entry name" value="PA14/GLEYA"/>
</dbReference>
<dbReference type="InterPro" id="IPR029062">
    <property type="entry name" value="Class_I_gatase-like"/>
</dbReference>
<organism evidence="3 4">
    <name type="scientific">Haloferula rosea</name>
    <dbReference type="NCBI Taxonomy" id="490093"/>
    <lineage>
        <taxon>Bacteria</taxon>
        <taxon>Pseudomonadati</taxon>
        <taxon>Verrucomicrobiota</taxon>
        <taxon>Verrucomicrobiia</taxon>
        <taxon>Verrucomicrobiales</taxon>
        <taxon>Verrucomicrobiaceae</taxon>
        <taxon>Haloferula</taxon>
    </lineage>
</organism>
<comment type="caution">
    <text evidence="3">The sequence shown here is derived from an EMBL/GenBank/DDBJ whole genome shotgun (WGS) entry which is preliminary data.</text>
</comment>
<keyword evidence="1" id="KW-0812">Transmembrane</keyword>
<feature type="transmembrane region" description="Helical" evidence="1">
    <location>
        <begin position="6"/>
        <end position="24"/>
    </location>
</feature>
<accession>A0A934VHD8</accession>
<dbReference type="RefSeq" id="WP_200283320.1">
    <property type="nucleotide sequence ID" value="NZ_JAENII010000022.1"/>
</dbReference>
<dbReference type="PANTHER" id="PTHR37464:SF1">
    <property type="entry name" value="BLL2463 PROTEIN"/>
    <property type="match status" value="1"/>
</dbReference>
<dbReference type="SUPFAM" id="SSF56988">
    <property type="entry name" value="Anthrax protective antigen"/>
    <property type="match status" value="1"/>
</dbReference>
<dbReference type="SMART" id="SM00758">
    <property type="entry name" value="PA14"/>
    <property type="match status" value="1"/>
</dbReference>
<dbReference type="InterPro" id="IPR011933">
    <property type="entry name" value="Double_TM_dom"/>
</dbReference>